<dbReference type="InterPro" id="IPR016467">
    <property type="entry name" value="DNA_recomb/repair_RecA-like"/>
</dbReference>
<dbReference type="GO" id="GO:0006281">
    <property type="term" value="P:DNA repair"/>
    <property type="evidence" value="ECO:0007669"/>
    <property type="project" value="InterPro"/>
</dbReference>
<dbReference type="KEGG" id="vg:16193577"/>
<dbReference type="PANTHER" id="PTHR22942">
    <property type="entry name" value="RECA/RAD51/RADA DNA STRAND-PAIRING FAMILY MEMBER"/>
    <property type="match status" value="1"/>
</dbReference>
<dbReference type="GO" id="GO:0140664">
    <property type="term" value="F:ATP-dependent DNA damage sensor activity"/>
    <property type="evidence" value="ECO:0007669"/>
    <property type="project" value="InterPro"/>
</dbReference>
<dbReference type="Pfam" id="PF08423">
    <property type="entry name" value="Rad51"/>
    <property type="match status" value="1"/>
</dbReference>
<keyword evidence="5" id="KW-1185">Reference proteome</keyword>
<dbReference type="InterPro" id="IPR020588">
    <property type="entry name" value="RecA_ATP-bd"/>
</dbReference>
<accession>R4T869</accession>
<dbReference type="Gene3D" id="3.40.50.300">
    <property type="entry name" value="P-loop containing nucleotide triphosphate hydrolases"/>
    <property type="match status" value="1"/>
</dbReference>
<dbReference type="GO" id="GO:0003677">
    <property type="term" value="F:DNA binding"/>
    <property type="evidence" value="ECO:0007669"/>
    <property type="project" value="InterPro"/>
</dbReference>
<dbReference type="PIRSF" id="PIRSF005856">
    <property type="entry name" value="Rad51"/>
    <property type="match status" value="1"/>
</dbReference>
<keyword evidence="1" id="KW-0547">Nucleotide-binding</keyword>
<dbReference type="EMBL" id="KC292029">
    <property type="protein sequence ID" value="AGM11959.1"/>
    <property type="molecule type" value="Genomic_DNA"/>
</dbReference>
<evidence type="ECO:0000259" key="3">
    <source>
        <dbReference type="PROSITE" id="PS50162"/>
    </source>
</evidence>
<reference evidence="4 5" key="1">
    <citation type="submission" date="2012-12" db="EMBL/GenBank/DDBJ databases">
        <authorList>
            <person name="Sencilo A."/>
            <person name="Jacobs-Sera D."/>
            <person name="Russell D.A."/>
            <person name="Ko C."/>
            <person name="Atanasova N."/>
            <person name="Osterlund E."/>
            <person name="Oksanen H.M."/>
            <person name="Bamford D.H."/>
            <person name="Hatfull G.F."/>
            <person name="Roine E."/>
            <person name="Hendrix R.W."/>
        </authorList>
    </citation>
    <scope>NUCLEOTIDE SEQUENCE [LARGE SCALE GENOMIC DNA]</scope>
</reference>
<dbReference type="Pfam" id="PF14520">
    <property type="entry name" value="HHH_5"/>
    <property type="match status" value="1"/>
</dbReference>
<dbReference type="GO" id="GO:0005524">
    <property type="term" value="F:ATP binding"/>
    <property type="evidence" value="ECO:0007669"/>
    <property type="project" value="UniProtKB-KW"/>
</dbReference>
<dbReference type="OrthoDB" id="6713at10239"/>
<dbReference type="SUPFAM" id="SSF47794">
    <property type="entry name" value="Rad51 N-terminal domain-like"/>
    <property type="match status" value="1"/>
</dbReference>
<evidence type="ECO:0000256" key="1">
    <source>
        <dbReference type="ARBA" id="ARBA00022741"/>
    </source>
</evidence>
<name>R4T869_9CAUD</name>
<dbReference type="Gene3D" id="1.10.150.20">
    <property type="entry name" value="5' to 3' exonuclease, C-terminal subdomain"/>
    <property type="match status" value="1"/>
</dbReference>
<dbReference type="PROSITE" id="PS50162">
    <property type="entry name" value="RECA_2"/>
    <property type="match status" value="1"/>
</dbReference>
<dbReference type="InterPro" id="IPR027417">
    <property type="entry name" value="P-loop_NTPase"/>
</dbReference>
<evidence type="ECO:0000313" key="5">
    <source>
        <dbReference type="Proteomes" id="UP000202086"/>
    </source>
</evidence>
<feature type="domain" description="RecA family profile 1" evidence="3">
    <location>
        <begin position="74"/>
        <end position="236"/>
    </location>
</feature>
<protein>
    <submittedName>
        <fullName evidence="4">RadA</fullName>
    </submittedName>
</protein>
<sequence>MELTDLKGVGQVTYNDKLKPAGFETIEDVARASVDELMDEAGLSEGKADKVFTRANREAVVLQSGVDVQDEYDKKEYVSTGMDKLDDLLGGGWEEGFLVTLSGESGSGKTQVAFHSMVRAVEQVDAPAVYIETEPNRYRPDRLRSLAETDDTQQDIYRIKAYDLDKQKLAYDKVREHFDEVSLVVVDSFTARFRLSEQFEGRGSLSQRSTEMSDHLRRLERLSEDLGAPILLTAQVYGNPSGFGAGDAVYGGSLMQHTVSCFVNMKSSSGNLKEAQLRGHPGQADEEVYINIGQNQLEAMDNV</sequence>
<organism evidence="4 5">
    <name type="scientific">Haloarcula californiae tailed virus 1</name>
    <dbReference type="NCBI Taxonomy" id="1273746"/>
    <lineage>
        <taxon>Viruses</taxon>
        <taxon>Duplodnaviria</taxon>
        <taxon>Heunggongvirae</taxon>
        <taxon>Uroviricota</taxon>
        <taxon>Caudoviricetes</taxon>
        <taxon>Thumleimavirales</taxon>
        <taxon>Druskaviridae</taxon>
        <taxon>Hacavirus</taxon>
        <taxon>Hacavirus italiense</taxon>
        <taxon>Hacavirus HCTV1</taxon>
    </lineage>
</organism>
<dbReference type="PANTHER" id="PTHR22942:SF47">
    <property type="entry name" value="DNA REPAIR AND RECOMBINATION PROTEIN RADB"/>
    <property type="match status" value="1"/>
</dbReference>
<evidence type="ECO:0000313" key="4">
    <source>
        <dbReference type="EMBL" id="AGM11959.1"/>
    </source>
</evidence>
<proteinExistence type="predicted"/>
<dbReference type="RefSeq" id="YP_008059661.1">
    <property type="nucleotide sequence ID" value="NC_021330.1"/>
</dbReference>
<dbReference type="InterPro" id="IPR013632">
    <property type="entry name" value="Rad51_C"/>
</dbReference>
<dbReference type="SUPFAM" id="SSF52540">
    <property type="entry name" value="P-loop containing nucleoside triphosphate hydrolases"/>
    <property type="match status" value="1"/>
</dbReference>
<dbReference type="InterPro" id="IPR010995">
    <property type="entry name" value="DNA_repair_Rad51/TF_NusA_a-hlx"/>
</dbReference>
<evidence type="ECO:0000256" key="2">
    <source>
        <dbReference type="ARBA" id="ARBA00022840"/>
    </source>
</evidence>
<dbReference type="GeneID" id="16193577"/>
<gene>
    <name evidence="4" type="primary">100</name>
    <name evidence="4" type="ORF">DNAM5_100</name>
</gene>
<keyword evidence="2" id="KW-0067">ATP-binding</keyword>
<dbReference type="Proteomes" id="UP000202086">
    <property type="component" value="Segment"/>
</dbReference>